<evidence type="ECO:0000313" key="3">
    <source>
        <dbReference type="Proteomes" id="UP000266673"/>
    </source>
</evidence>
<gene>
    <name evidence="2" type="ORF">C2G38_2197583</name>
</gene>
<organism evidence="2 3">
    <name type="scientific">Gigaspora rosea</name>
    <dbReference type="NCBI Taxonomy" id="44941"/>
    <lineage>
        <taxon>Eukaryota</taxon>
        <taxon>Fungi</taxon>
        <taxon>Fungi incertae sedis</taxon>
        <taxon>Mucoromycota</taxon>
        <taxon>Glomeromycotina</taxon>
        <taxon>Glomeromycetes</taxon>
        <taxon>Diversisporales</taxon>
        <taxon>Gigasporaceae</taxon>
        <taxon>Gigaspora</taxon>
    </lineage>
</organism>
<feature type="compositionally biased region" description="Low complexity" evidence="1">
    <location>
        <begin position="126"/>
        <end position="138"/>
    </location>
</feature>
<protein>
    <submittedName>
        <fullName evidence="2">Uncharacterized protein</fullName>
    </submittedName>
</protein>
<keyword evidence="3" id="KW-1185">Reference proteome</keyword>
<feature type="region of interest" description="Disordered" evidence="1">
    <location>
        <begin position="121"/>
        <end position="145"/>
    </location>
</feature>
<proteinExistence type="predicted"/>
<sequence>MSKQVSLSSSNKILFHYQSIFLVVRTKTCLSKRSPLEGRHEETCPRTLAISEINKWFKQGHHYDFLITDDCGKILRNMTADLNIIVEMGKFAGDGTTPFKAKLDDINLNCDDNVVLNVYTPKPADSSDSSNSNSYYNYKDPRKSS</sequence>
<dbReference type="EMBL" id="QKWP01000915">
    <property type="protein sequence ID" value="RIB13527.1"/>
    <property type="molecule type" value="Genomic_DNA"/>
</dbReference>
<name>A0A397UWI8_9GLOM</name>
<dbReference type="Proteomes" id="UP000266673">
    <property type="component" value="Unassembled WGS sequence"/>
</dbReference>
<reference evidence="2 3" key="1">
    <citation type="submission" date="2018-06" db="EMBL/GenBank/DDBJ databases">
        <title>Comparative genomics reveals the genomic features of Rhizophagus irregularis, R. cerebriforme, R. diaphanum and Gigaspora rosea, and their symbiotic lifestyle signature.</title>
        <authorList>
            <person name="Morin E."/>
            <person name="San Clemente H."/>
            <person name="Chen E.C.H."/>
            <person name="De La Providencia I."/>
            <person name="Hainaut M."/>
            <person name="Kuo A."/>
            <person name="Kohler A."/>
            <person name="Murat C."/>
            <person name="Tang N."/>
            <person name="Roy S."/>
            <person name="Loubradou J."/>
            <person name="Henrissat B."/>
            <person name="Grigoriev I.V."/>
            <person name="Corradi N."/>
            <person name="Roux C."/>
            <person name="Martin F.M."/>
        </authorList>
    </citation>
    <scope>NUCLEOTIDE SEQUENCE [LARGE SCALE GENOMIC DNA]</scope>
    <source>
        <strain evidence="2 3">DAOM 194757</strain>
    </source>
</reference>
<dbReference type="AlphaFoldDB" id="A0A397UWI8"/>
<evidence type="ECO:0000256" key="1">
    <source>
        <dbReference type="SAM" id="MobiDB-lite"/>
    </source>
</evidence>
<accession>A0A397UWI8</accession>
<comment type="caution">
    <text evidence="2">The sequence shown here is derived from an EMBL/GenBank/DDBJ whole genome shotgun (WGS) entry which is preliminary data.</text>
</comment>
<evidence type="ECO:0000313" key="2">
    <source>
        <dbReference type="EMBL" id="RIB13527.1"/>
    </source>
</evidence>